<organism evidence="2">
    <name type="scientific">Amphimedon queenslandica</name>
    <name type="common">Sponge</name>
    <dbReference type="NCBI Taxonomy" id="400682"/>
    <lineage>
        <taxon>Eukaryota</taxon>
        <taxon>Metazoa</taxon>
        <taxon>Porifera</taxon>
        <taxon>Demospongiae</taxon>
        <taxon>Heteroscleromorpha</taxon>
        <taxon>Haplosclerida</taxon>
        <taxon>Niphatidae</taxon>
        <taxon>Amphimedon</taxon>
    </lineage>
</organism>
<feature type="region of interest" description="Disordered" evidence="1">
    <location>
        <begin position="1"/>
        <end position="70"/>
    </location>
</feature>
<dbReference type="InParanoid" id="A0A1X7UFH2"/>
<protein>
    <submittedName>
        <fullName evidence="2">Uncharacterized protein</fullName>
    </submittedName>
</protein>
<feature type="compositionally biased region" description="Polar residues" evidence="1">
    <location>
        <begin position="48"/>
        <end position="65"/>
    </location>
</feature>
<dbReference type="EnsemblMetazoa" id="Aqu2.1.26709_001">
    <property type="protein sequence ID" value="Aqu2.1.26709_001"/>
    <property type="gene ID" value="Aqu2.1.26709"/>
</dbReference>
<feature type="compositionally biased region" description="Low complexity" evidence="1">
    <location>
        <begin position="28"/>
        <end position="39"/>
    </location>
</feature>
<sequence length="101" mass="11018">MSKQKQLSLFQYFPNPKTSNNSNAEPDQTSSAATSSESEQIQEKDSTEQTISEVSLTTSTTTGAIQTDGGLASDIALTSSSLVRPSNIKFPETFLWHRVIF</sequence>
<feature type="compositionally biased region" description="Polar residues" evidence="1">
    <location>
        <begin position="16"/>
        <end position="27"/>
    </location>
</feature>
<accession>A0A1X7UFH2</accession>
<proteinExistence type="predicted"/>
<evidence type="ECO:0000256" key="1">
    <source>
        <dbReference type="SAM" id="MobiDB-lite"/>
    </source>
</evidence>
<dbReference type="AlphaFoldDB" id="A0A1X7UFH2"/>
<evidence type="ECO:0000313" key="2">
    <source>
        <dbReference type="EnsemblMetazoa" id="Aqu2.1.26709_001"/>
    </source>
</evidence>
<name>A0A1X7UFH2_AMPQE</name>
<reference evidence="2" key="1">
    <citation type="submission" date="2017-05" db="UniProtKB">
        <authorList>
            <consortium name="EnsemblMetazoa"/>
        </authorList>
    </citation>
    <scope>IDENTIFICATION</scope>
</reference>